<dbReference type="Gene3D" id="1.20.1250.20">
    <property type="entry name" value="MFS general substrate transporter like domains"/>
    <property type="match status" value="1"/>
</dbReference>
<keyword evidence="2" id="KW-0813">Transport</keyword>
<organism evidence="8 9">
    <name type="scientific">Thalassovita gelatinovora</name>
    <name type="common">Thalassobius gelatinovorus</name>
    <dbReference type="NCBI Taxonomy" id="53501"/>
    <lineage>
        <taxon>Bacteria</taxon>
        <taxon>Pseudomonadati</taxon>
        <taxon>Pseudomonadota</taxon>
        <taxon>Alphaproteobacteria</taxon>
        <taxon>Rhodobacterales</taxon>
        <taxon>Roseobacteraceae</taxon>
        <taxon>Thalassovita</taxon>
    </lineage>
</organism>
<evidence type="ECO:0000313" key="9">
    <source>
        <dbReference type="Proteomes" id="UP000051587"/>
    </source>
</evidence>
<dbReference type="PROSITE" id="PS50850">
    <property type="entry name" value="MFS"/>
    <property type="match status" value="1"/>
</dbReference>
<dbReference type="InterPro" id="IPR011701">
    <property type="entry name" value="MFS"/>
</dbReference>
<dbReference type="PANTHER" id="PTHR23505">
    <property type="entry name" value="SPINSTER"/>
    <property type="match status" value="1"/>
</dbReference>
<dbReference type="SUPFAM" id="SSF103473">
    <property type="entry name" value="MFS general substrate transporter"/>
    <property type="match status" value="1"/>
</dbReference>
<dbReference type="Proteomes" id="UP000051587">
    <property type="component" value="Unassembled WGS sequence"/>
</dbReference>
<dbReference type="PANTHER" id="PTHR23505:SF79">
    <property type="entry name" value="PROTEIN SPINSTER"/>
    <property type="match status" value="1"/>
</dbReference>
<accession>A0A0P1F9B9</accession>
<feature type="transmembrane region" description="Helical" evidence="6">
    <location>
        <begin position="169"/>
        <end position="190"/>
    </location>
</feature>
<feature type="transmembrane region" description="Helical" evidence="6">
    <location>
        <begin position="106"/>
        <end position="128"/>
    </location>
</feature>
<evidence type="ECO:0000256" key="2">
    <source>
        <dbReference type="ARBA" id="ARBA00022448"/>
    </source>
</evidence>
<dbReference type="InterPro" id="IPR020846">
    <property type="entry name" value="MFS_dom"/>
</dbReference>
<dbReference type="RefSeq" id="WP_058262203.1">
    <property type="nucleotide sequence ID" value="NZ_CP051181.1"/>
</dbReference>
<gene>
    <name evidence="8" type="primary">yjjL</name>
    <name evidence="8" type="ORF">TG4357_01472</name>
</gene>
<name>A0A0P1F9B9_THAGE</name>
<reference evidence="8 9" key="1">
    <citation type="submission" date="2015-09" db="EMBL/GenBank/DDBJ databases">
        <authorList>
            <consortium name="Swine Surveillance"/>
        </authorList>
    </citation>
    <scope>NUCLEOTIDE SEQUENCE [LARGE SCALE GENOMIC DNA]</scope>
    <source>
        <strain evidence="8 9">CECT 4357</strain>
    </source>
</reference>
<feature type="transmembrane region" description="Helical" evidence="6">
    <location>
        <begin position="318"/>
        <end position="342"/>
    </location>
</feature>
<dbReference type="GO" id="GO:0016020">
    <property type="term" value="C:membrane"/>
    <property type="evidence" value="ECO:0007669"/>
    <property type="project" value="UniProtKB-SubCell"/>
</dbReference>
<protein>
    <submittedName>
        <fullName evidence="8">L-galactonate transporter</fullName>
    </submittedName>
</protein>
<feature type="transmembrane region" description="Helical" evidence="6">
    <location>
        <begin position="396"/>
        <end position="413"/>
    </location>
</feature>
<dbReference type="AlphaFoldDB" id="A0A0P1F9B9"/>
<dbReference type="GO" id="GO:0022857">
    <property type="term" value="F:transmembrane transporter activity"/>
    <property type="evidence" value="ECO:0007669"/>
    <property type="project" value="InterPro"/>
</dbReference>
<sequence>MSKSLNSSSFSRQLLVLLTGGFVLDHLDRHILSITLNQIGLEFQLNDLQLGTLSGVAFAVVYVVLGFPLARMTVPGRRKTIIVGTLTIWSMMTALMAVAGSYAQLLMARIGVGVGEAGYTPAAHSMIIDSFPEKKRASALAAFSAGSNIGVFFAFILGGIVAAKFGWRAAFLVAGVPGILLALVMVFRLYEPKTAAEPQETTSAPPPTYRGIARRLLRDRVTRHVLIGSLLAAMVSYGALAWVPMFLARSHNLGITQIGIFLALVIGIGGGLTTWFAGVLSDRLAAKGASRRMTFVAATILVAKPLAITAYLTDSAALTLTMFVLPAMAGGIYLGPAFAHIYHQVPPDEKPMTTAIMMFTLNLIGLGLGPFLVGLMSETLSTQAFESIAPRDTLKYALAALQFFGLWGAYHFWRAAALMRQTQKIAQSRQSVETQT</sequence>
<evidence type="ECO:0000259" key="7">
    <source>
        <dbReference type="PROSITE" id="PS50850"/>
    </source>
</evidence>
<evidence type="ECO:0000256" key="4">
    <source>
        <dbReference type="ARBA" id="ARBA00022989"/>
    </source>
</evidence>
<keyword evidence="9" id="KW-1185">Reference proteome</keyword>
<dbReference type="InterPro" id="IPR036259">
    <property type="entry name" value="MFS_trans_sf"/>
</dbReference>
<feature type="transmembrane region" description="Helical" evidence="6">
    <location>
        <begin position="293"/>
        <end position="312"/>
    </location>
</feature>
<evidence type="ECO:0000256" key="6">
    <source>
        <dbReference type="SAM" id="Phobius"/>
    </source>
</evidence>
<keyword evidence="4 6" id="KW-1133">Transmembrane helix</keyword>
<dbReference type="InterPro" id="IPR044770">
    <property type="entry name" value="MFS_spinster-like"/>
</dbReference>
<evidence type="ECO:0000256" key="5">
    <source>
        <dbReference type="ARBA" id="ARBA00023136"/>
    </source>
</evidence>
<dbReference type="Pfam" id="PF07690">
    <property type="entry name" value="MFS_1"/>
    <property type="match status" value="1"/>
</dbReference>
<feature type="transmembrane region" description="Helical" evidence="6">
    <location>
        <begin position="224"/>
        <end position="246"/>
    </location>
</feature>
<dbReference type="STRING" id="53501.SAMN04488043_102203"/>
<feature type="transmembrane region" description="Helical" evidence="6">
    <location>
        <begin position="81"/>
        <end position="100"/>
    </location>
</feature>
<dbReference type="EMBL" id="CYSA01000015">
    <property type="protein sequence ID" value="CUH64747.1"/>
    <property type="molecule type" value="Genomic_DNA"/>
</dbReference>
<keyword evidence="5 6" id="KW-0472">Membrane</keyword>
<comment type="subcellular location">
    <subcellularLocation>
        <location evidence="1">Membrane</location>
        <topology evidence="1">Multi-pass membrane protein</topology>
    </subcellularLocation>
</comment>
<feature type="transmembrane region" description="Helical" evidence="6">
    <location>
        <begin position="140"/>
        <end position="163"/>
    </location>
</feature>
<evidence type="ECO:0000256" key="3">
    <source>
        <dbReference type="ARBA" id="ARBA00022692"/>
    </source>
</evidence>
<keyword evidence="3 6" id="KW-0812">Transmembrane</keyword>
<proteinExistence type="predicted"/>
<evidence type="ECO:0000313" key="8">
    <source>
        <dbReference type="EMBL" id="CUH64747.1"/>
    </source>
</evidence>
<feature type="domain" description="Major facilitator superfamily (MFS) profile" evidence="7">
    <location>
        <begin position="14"/>
        <end position="417"/>
    </location>
</feature>
<dbReference type="CDD" id="cd17328">
    <property type="entry name" value="MFS_spinster_like"/>
    <property type="match status" value="1"/>
</dbReference>
<feature type="transmembrane region" description="Helical" evidence="6">
    <location>
        <begin position="258"/>
        <end position="281"/>
    </location>
</feature>
<dbReference type="OrthoDB" id="7473300at2"/>
<feature type="transmembrane region" description="Helical" evidence="6">
    <location>
        <begin position="354"/>
        <end position="376"/>
    </location>
</feature>
<evidence type="ECO:0000256" key="1">
    <source>
        <dbReference type="ARBA" id="ARBA00004141"/>
    </source>
</evidence>
<feature type="transmembrane region" description="Helical" evidence="6">
    <location>
        <begin position="49"/>
        <end position="69"/>
    </location>
</feature>